<dbReference type="Proteomes" id="UP000018467">
    <property type="component" value="Unassembled WGS sequence"/>
</dbReference>
<dbReference type="InParanoid" id="A0A3B1KK72"/>
<keyword evidence="7 9" id="KW-0675">Receptor</keyword>
<feature type="transmembrane region" description="Helical" evidence="10">
    <location>
        <begin position="177"/>
        <end position="198"/>
    </location>
</feature>
<evidence type="ECO:0000256" key="5">
    <source>
        <dbReference type="ARBA" id="ARBA00023040"/>
    </source>
</evidence>
<dbReference type="InterPro" id="IPR000276">
    <property type="entry name" value="GPCR_Rhodpsn"/>
</dbReference>
<evidence type="ECO:0000256" key="10">
    <source>
        <dbReference type="SAM" id="Phobius"/>
    </source>
</evidence>
<dbReference type="PANTHER" id="PTHR45822:SF7">
    <property type="entry name" value="FREE FATTY ACID RECEPTOR 3-LIKE"/>
    <property type="match status" value="1"/>
</dbReference>
<keyword evidence="2" id="KW-1003">Cell membrane</keyword>
<name>A0A3B1KK72_ASTMX</name>
<evidence type="ECO:0000256" key="6">
    <source>
        <dbReference type="ARBA" id="ARBA00023136"/>
    </source>
</evidence>
<feature type="transmembrane region" description="Helical" evidence="10">
    <location>
        <begin position="210"/>
        <end position="230"/>
    </location>
</feature>
<dbReference type="PRINTS" id="PR00237">
    <property type="entry name" value="GPCRRHODOPSN"/>
</dbReference>
<proteinExistence type="inferred from homology"/>
<feature type="transmembrane region" description="Helical" evidence="10">
    <location>
        <begin position="80"/>
        <end position="99"/>
    </location>
</feature>
<feature type="transmembrane region" description="Helical" evidence="10">
    <location>
        <begin position="42"/>
        <end position="60"/>
    </location>
</feature>
<dbReference type="GO" id="GO:0004930">
    <property type="term" value="F:G protein-coupled receptor activity"/>
    <property type="evidence" value="ECO:0007669"/>
    <property type="project" value="UniProtKB-KW"/>
</dbReference>
<organism evidence="12 13">
    <name type="scientific">Astyanax mexicanus</name>
    <name type="common">Blind cave fish</name>
    <name type="synonym">Astyanax fasciatus mexicanus</name>
    <dbReference type="NCBI Taxonomy" id="7994"/>
    <lineage>
        <taxon>Eukaryota</taxon>
        <taxon>Metazoa</taxon>
        <taxon>Chordata</taxon>
        <taxon>Craniata</taxon>
        <taxon>Vertebrata</taxon>
        <taxon>Euteleostomi</taxon>
        <taxon>Actinopterygii</taxon>
        <taxon>Neopterygii</taxon>
        <taxon>Teleostei</taxon>
        <taxon>Ostariophysi</taxon>
        <taxon>Characiformes</taxon>
        <taxon>Characoidei</taxon>
        <taxon>Acestrorhamphidae</taxon>
        <taxon>Acestrorhamphinae</taxon>
        <taxon>Astyanax</taxon>
    </lineage>
</organism>
<dbReference type="GeneTree" id="ENSGT00990000203527"/>
<evidence type="ECO:0000256" key="4">
    <source>
        <dbReference type="ARBA" id="ARBA00022989"/>
    </source>
</evidence>
<evidence type="ECO:0000256" key="8">
    <source>
        <dbReference type="ARBA" id="ARBA00023224"/>
    </source>
</evidence>
<evidence type="ECO:0000256" key="2">
    <source>
        <dbReference type="ARBA" id="ARBA00022475"/>
    </source>
</evidence>
<reference evidence="13" key="1">
    <citation type="submission" date="2013-03" db="EMBL/GenBank/DDBJ databases">
        <authorList>
            <person name="Jeffery W."/>
            <person name="Warren W."/>
            <person name="Wilson R.K."/>
        </authorList>
    </citation>
    <scope>NUCLEOTIDE SEQUENCE</scope>
    <source>
        <strain evidence="13">female</strain>
    </source>
</reference>
<dbReference type="PRINTS" id="PR01904">
    <property type="entry name" value="GPR40FAMILY"/>
</dbReference>
<evidence type="ECO:0000256" key="9">
    <source>
        <dbReference type="RuleBase" id="RU000688"/>
    </source>
</evidence>
<keyword evidence="6 10" id="KW-0472">Membrane</keyword>
<evidence type="ECO:0000256" key="1">
    <source>
        <dbReference type="ARBA" id="ARBA00004651"/>
    </source>
</evidence>
<dbReference type="KEGG" id="amex:111193298"/>
<feature type="transmembrane region" description="Helical" evidence="10">
    <location>
        <begin position="250"/>
        <end position="272"/>
    </location>
</feature>
<comment type="similarity">
    <text evidence="9">Belongs to the G-protein coupled receptor 1 family.</text>
</comment>
<comment type="subcellular location">
    <subcellularLocation>
        <location evidence="1">Cell membrane</location>
        <topology evidence="1">Multi-pass membrane protein</topology>
    </subcellularLocation>
</comment>
<dbReference type="InterPro" id="IPR017452">
    <property type="entry name" value="GPCR_Rhodpsn_7TM"/>
</dbReference>
<feature type="transmembrane region" description="Helical" evidence="10">
    <location>
        <begin position="6"/>
        <end position="30"/>
    </location>
</feature>
<reference evidence="12" key="3">
    <citation type="submission" date="2025-08" db="UniProtKB">
        <authorList>
            <consortium name="Ensembl"/>
        </authorList>
    </citation>
    <scope>IDENTIFICATION</scope>
</reference>
<reference evidence="13" key="2">
    <citation type="journal article" date="2014" name="Nat. Commun.">
        <title>The cavefish genome reveals candidate genes for eye loss.</title>
        <authorList>
            <person name="McGaugh S.E."/>
            <person name="Gross J.B."/>
            <person name="Aken B."/>
            <person name="Blin M."/>
            <person name="Borowsky R."/>
            <person name="Chalopin D."/>
            <person name="Hinaux H."/>
            <person name="Jeffery W.R."/>
            <person name="Keene A."/>
            <person name="Ma L."/>
            <person name="Minx P."/>
            <person name="Murphy D."/>
            <person name="O'Quin K.E."/>
            <person name="Retaux S."/>
            <person name="Rohner N."/>
            <person name="Searle S.M."/>
            <person name="Stahl B.A."/>
            <person name="Tabin C."/>
            <person name="Volff J.N."/>
            <person name="Yoshizawa M."/>
            <person name="Warren W.C."/>
        </authorList>
    </citation>
    <scope>NUCLEOTIDE SEQUENCE [LARGE SCALE GENOMIC DNA]</scope>
    <source>
        <strain evidence="13">female</strain>
    </source>
</reference>
<sequence length="333" mass="37765">MVSGQVILSVYILTFLIGLPANLLAFYAFVKKICEKPTPTDILLLNLTISDLLFLLFLPLKMYEAASEMRWFLPGYLCPVTTFVFFSTIYTSSVLLMAVSVDRYLCVAFPVQYKVHRKPLYGVICSGFIWITTSTHLCFVYIVDHLSRNENPAQDCYNNFTQSQLDVVLPMRLELCVVLYFLPLLVCTFCYTKFILILRRTSSLNEGKRRRAVGMAVGTLLVFVLCFLPYNITHIQGFIIQEDVSWRSDALLLTTVNTVFDPITFYFSSAAFQGNLKALLRQGVKTMYPGAGVTNVSTIQNAVRQVGQTVNLQNNHLGASQWQQRNDWSCRAV</sequence>
<dbReference type="PROSITE" id="PS00237">
    <property type="entry name" value="G_PROTEIN_RECEP_F1_1"/>
    <property type="match status" value="1"/>
</dbReference>
<dbReference type="Ensembl" id="ENSAMXT00000034187.1">
    <property type="protein sequence ID" value="ENSAMXP00000054226.1"/>
    <property type="gene ID" value="ENSAMXG00000033097.1"/>
</dbReference>
<feature type="domain" description="G-protein coupled receptors family 1 profile" evidence="11">
    <location>
        <begin position="21"/>
        <end position="265"/>
    </location>
</feature>
<dbReference type="Bgee" id="ENSAMXG00000033097">
    <property type="expression patterns" value="Expressed in intestine"/>
</dbReference>
<feature type="transmembrane region" description="Helical" evidence="10">
    <location>
        <begin position="120"/>
        <end position="143"/>
    </location>
</feature>
<dbReference type="GO" id="GO:0071398">
    <property type="term" value="P:cellular response to fatty acid"/>
    <property type="evidence" value="ECO:0007669"/>
    <property type="project" value="TreeGrafter"/>
</dbReference>
<evidence type="ECO:0000256" key="7">
    <source>
        <dbReference type="ARBA" id="ARBA00023170"/>
    </source>
</evidence>
<keyword evidence="5 9" id="KW-0297">G-protein coupled receptor</keyword>
<dbReference type="CDD" id="cd15170">
    <property type="entry name" value="7tmA_FFAR2_FFAR3"/>
    <property type="match status" value="1"/>
</dbReference>
<evidence type="ECO:0000256" key="3">
    <source>
        <dbReference type="ARBA" id="ARBA00022692"/>
    </source>
</evidence>
<dbReference type="Pfam" id="PF00001">
    <property type="entry name" value="7tm_1"/>
    <property type="match status" value="1"/>
</dbReference>
<evidence type="ECO:0000259" key="11">
    <source>
        <dbReference type="PROSITE" id="PS50262"/>
    </source>
</evidence>
<reference evidence="12" key="4">
    <citation type="submission" date="2025-09" db="UniProtKB">
        <authorList>
            <consortium name="Ensembl"/>
        </authorList>
    </citation>
    <scope>IDENTIFICATION</scope>
</reference>
<dbReference type="Gene3D" id="1.20.1070.10">
    <property type="entry name" value="Rhodopsin 7-helix transmembrane proteins"/>
    <property type="match status" value="1"/>
</dbReference>
<evidence type="ECO:0000313" key="12">
    <source>
        <dbReference type="Ensembl" id="ENSAMXP00000054226.1"/>
    </source>
</evidence>
<dbReference type="AlphaFoldDB" id="A0A3B1KK72"/>
<keyword evidence="8 9" id="KW-0807">Transducer</keyword>
<dbReference type="GeneID" id="111193298"/>
<dbReference type="GO" id="GO:0005886">
    <property type="term" value="C:plasma membrane"/>
    <property type="evidence" value="ECO:0007669"/>
    <property type="project" value="UniProtKB-SubCell"/>
</dbReference>
<keyword evidence="3 9" id="KW-0812">Transmembrane</keyword>
<keyword evidence="13" id="KW-1185">Reference proteome</keyword>
<keyword evidence="4 10" id="KW-1133">Transmembrane helix</keyword>
<accession>A0A3B1KK72</accession>
<dbReference type="PROSITE" id="PS50262">
    <property type="entry name" value="G_PROTEIN_RECEP_F1_2"/>
    <property type="match status" value="1"/>
</dbReference>
<dbReference type="PANTHER" id="PTHR45822">
    <property type="entry name" value="FREE FATTY ACID RECEPTOR 2-RELATED"/>
    <property type="match status" value="1"/>
</dbReference>
<dbReference type="InterPro" id="IPR013312">
    <property type="entry name" value="GPR40-rel_orph"/>
</dbReference>
<protein>
    <submittedName>
        <fullName evidence="12">Free fatty acid receptor 2-like</fullName>
    </submittedName>
</protein>
<dbReference type="RefSeq" id="XP_022529063.1">
    <property type="nucleotide sequence ID" value="XM_022673342.2"/>
</dbReference>
<dbReference type="SUPFAM" id="SSF81321">
    <property type="entry name" value="Family A G protein-coupled receptor-like"/>
    <property type="match status" value="1"/>
</dbReference>
<evidence type="ECO:0000313" key="13">
    <source>
        <dbReference type="Proteomes" id="UP000018467"/>
    </source>
</evidence>